<proteinExistence type="predicted"/>
<accession>A0A382E7M8</accession>
<organism evidence="1">
    <name type="scientific">marine metagenome</name>
    <dbReference type="NCBI Taxonomy" id="408172"/>
    <lineage>
        <taxon>unclassified sequences</taxon>
        <taxon>metagenomes</taxon>
        <taxon>ecological metagenomes</taxon>
    </lineage>
</organism>
<protein>
    <submittedName>
        <fullName evidence="1">Uncharacterized protein</fullName>
    </submittedName>
</protein>
<evidence type="ECO:0000313" key="1">
    <source>
        <dbReference type="EMBL" id="SVB46001.1"/>
    </source>
</evidence>
<reference evidence="1" key="1">
    <citation type="submission" date="2018-05" db="EMBL/GenBank/DDBJ databases">
        <authorList>
            <person name="Lanie J.A."/>
            <person name="Ng W.-L."/>
            <person name="Kazmierczak K.M."/>
            <person name="Andrzejewski T.M."/>
            <person name="Davidsen T.M."/>
            <person name="Wayne K.J."/>
            <person name="Tettelin H."/>
            <person name="Glass J.I."/>
            <person name="Rusch D."/>
            <person name="Podicherti R."/>
            <person name="Tsui H.-C.T."/>
            <person name="Winkler M.E."/>
        </authorList>
    </citation>
    <scope>NUCLEOTIDE SEQUENCE</scope>
</reference>
<feature type="non-terminal residue" evidence="1">
    <location>
        <position position="33"/>
    </location>
</feature>
<dbReference type="EMBL" id="UINC01042836">
    <property type="protein sequence ID" value="SVB46001.1"/>
    <property type="molecule type" value="Genomic_DNA"/>
</dbReference>
<gene>
    <name evidence="1" type="ORF">METZ01_LOCUS198855</name>
</gene>
<name>A0A382E7M8_9ZZZZ</name>
<sequence length="33" mass="3841">MALSNRNTCIRSYSIYLHNIALFSQIWPRTTLG</sequence>
<dbReference type="AlphaFoldDB" id="A0A382E7M8"/>